<sequence>MKAFSPVSIWSRASGLDHAALRRHRLNAENVINSESVERALCEKPVFSFSRRALAAILCLAPLLGGCATNYHFCPSGAAEDPSHPFAPCKAPAPPEPRTK</sequence>
<reference evidence="2 3" key="1">
    <citation type="submission" date="2017-02" db="EMBL/GenBank/DDBJ databases">
        <authorList>
            <person name="Peterson S.W."/>
        </authorList>
    </citation>
    <scope>NUCLEOTIDE SEQUENCE [LARGE SCALE GENOMIC DNA]</scope>
    <source>
        <strain evidence="2 3">S285</strain>
    </source>
</reference>
<feature type="region of interest" description="Disordered" evidence="1">
    <location>
        <begin position="81"/>
        <end position="100"/>
    </location>
</feature>
<evidence type="ECO:0000256" key="1">
    <source>
        <dbReference type="SAM" id="MobiDB-lite"/>
    </source>
</evidence>
<accession>A0A1W6MZ17</accession>
<evidence type="ECO:0000313" key="2">
    <source>
        <dbReference type="EMBL" id="ARN82803.1"/>
    </source>
</evidence>
<dbReference type="Proteomes" id="UP000193978">
    <property type="component" value="Chromosome"/>
</dbReference>
<dbReference type="EMBL" id="CP019948">
    <property type="protein sequence ID" value="ARN82803.1"/>
    <property type="molecule type" value="Genomic_DNA"/>
</dbReference>
<evidence type="ECO:0008006" key="4">
    <source>
        <dbReference type="Google" id="ProtNLM"/>
    </source>
</evidence>
<keyword evidence="3" id="KW-1185">Reference proteome</keyword>
<evidence type="ECO:0000313" key="3">
    <source>
        <dbReference type="Proteomes" id="UP000193978"/>
    </source>
</evidence>
<dbReference type="AlphaFoldDB" id="A0A1W6MZ17"/>
<dbReference type="STRING" id="655015.B1812_18805"/>
<organism evidence="2 3">
    <name type="scientific">Methylocystis bryophila</name>
    <dbReference type="NCBI Taxonomy" id="655015"/>
    <lineage>
        <taxon>Bacteria</taxon>
        <taxon>Pseudomonadati</taxon>
        <taxon>Pseudomonadota</taxon>
        <taxon>Alphaproteobacteria</taxon>
        <taxon>Hyphomicrobiales</taxon>
        <taxon>Methylocystaceae</taxon>
        <taxon>Methylocystis</taxon>
    </lineage>
</organism>
<dbReference type="KEGG" id="mbry:B1812_18805"/>
<feature type="compositionally biased region" description="Pro residues" evidence="1">
    <location>
        <begin position="91"/>
        <end position="100"/>
    </location>
</feature>
<protein>
    <recommendedName>
        <fullName evidence="4">Lipoprotein</fullName>
    </recommendedName>
</protein>
<proteinExistence type="predicted"/>
<gene>
    <name evidence="2" type="ORF">B1812_18805</name>
</gene>
<name>A0A1W6MZ17_9HYPH</name>